<dbReference type="InterPro" id="IPR004089">
    <property type="entry name" value="MCPsignal_dom"/>
</dbReference>
<comment type="caution">
    <text evidence="7">The sequence shown here is derived from an EMBL/GenBank/DDBJ whole genome shotgun (WGS) entry which is preliminary data.</text>
</comment>
<evidence type="ECO:0000259" key="6">
    <source>
        <dbReference type="PROSITE" id="PS50885"/>
    </source>
</evidence>
<evidence type="ECO:0000313" key="8">
    <source>
        <dbReference type="Proteomes" id="UP000440498"/>
    </source>
</evidence>
<evidence type="ECO:0000256" key="4">
    <source>
        <dbReference type="SAM" id="Phobius"/>
    </source>
</evidence>
<feature type="domain" description="HAMP" evidence="6">
    <location>
        <begin position="275"/>
        <end position="327"/>
    </location>
</feature>
<feature type="domain" description="HAMP" evidence="6">
    <location>
        <begin position="216"/>
        <end position="268"/>
    </location>
</feature>
<evidence type="ECO:0000256" key="3">
    <source>
        <dbReference type="PROSITE-ProRule" id="PRU00284"/>
    </source>
</evidence>
<keyword evidence="8" id="KW-1185">Reference proteome</keyword>
<dbReference type="RefSeq" id="WP_152841522.1">
    <property type="nucleotide sequence ID" value="NZ_WHUG01000020.1"/>
</dbReference>
<feature type="transmembrane region" description="Helical" evidence="4">
    <location>
        <begin position="194"/>
        <end position="215"/>
    </location>
</feature>
<dbReference type="PROSITE" id="PS50885">
    <property type="entry name" value="HAMP"/>
    <property type="match status" value="2"/>
</dbReference>
<dbReference type="Pfam" id="PF00015">
    <property type="entry name" value="MCPsignal"/>
    <property type="match status" value="1"/>
</dbReference>
<dbReference type="InterPro" id="IPR003660">
    <property type="entry name" value="HAMP_dom"/>
</dbReference>
<dbReference type="PANTHER" id="PTHR32089">
    <property type="entry name" value="METHYL-ACCEPTING CHEMOTAXIS PROTEIN MCPB"/>
    <property type="match status" value="1"/>
</dbReference>
<name>A0A6A7NB91_9BURK</name>
<dbReference type="PANTHER" id="PTHR32089:SF120">
    <property type="entry name" value="METHYL-ACCEPTING CHEMOTAXIS PROTEIN TLPQ"/>
    <property type="match status" value="1"/>
</dbReference>
<dbReference type="Pfam" id="PF05227">
    <property type="entry name" value="CHASE3"/>
    <property type="match status" value="1"/>
</dbReference>
<keyword evidence="1 3" id="KW-0807">Transducer</keyword>
<dbReference type="GO" id="GO:0016020">
    <property type="term" value="C:membrane"/>
    <property type="evidence" value="ECO:0007669"/>
    <property type="project" value="InterPro"/>
</dbReference>
<dbReference type="CDD" id="cd06225">
    <property type="entry name" value="HAMP"/>
    <property type="match status" value="2"/>
</dbReference>
<evidence type="ECO:0000313" key="7">
    <source>
        <dbReference type="EMBL" id="MQA42429.1"/>
    </source>
</evidence>
<dbReference type="SUPFAM" id="SSF58104">
    <property type="entry name" value="Methyl-accepting chemotaxis protein (MCP) signaling domain"/>
    <property type="match status" value="1"/>
</dbReference>
<dbReference type="PROSITE" id="PS50111">
    <property type="entry name" value="CHEMOTAXIS_TRANSDUC_2"/>
    <property type="match status" value="1"/>
</dbReference>
<dbReference type="AlphaFoldDB" id="A0A6A7NB91"/>
<dbReference type="Gene3D" id="1.10.287.950">
    <property type="entry name" value="Methyl-accepting chemotaxis protein"/>
    <property type="match status" value="1"/>
</dbReference>
<organism evidence="7 8">
    <name type="scientific">Rugamonas aquatica</name>
    <dbReference type="NCBI Taxonomy" id="2743357"/>
    <lineage>
        <taxon>Bacteria</taxon>
        <taxon>Pseudomonadati</taxon>
        <taxon>Pseudomonadota</taxon>
        <taxon>Betaproteobacteria</taxon>
        <taxon>Burkholderiales</taxon>
        <taxon>Oxalobacteraceae</taxon>
        <taxon>Telluria group</taxon>
        <taxon>Rugamonas</taxon>
    </lineage>
</organism>
<evidence type="ECO:0000259" key="5">
    <source>
        <dbReference type="PROSITE" id="PS50111"/>
    </source>
</evidence>
<dbReference type="EMBL" id="WHUG01000020">
    <property type="protein sequence ID" value="MQA42429.1"/>
    <property type="molecule type" value="Genomic_DNA"/>
</dbReference>
<sequence>MFKDLSIKKKLYMSFGAILAIILLLLSIAYNKFNSLSEANGWDRHTMEVIQAIDSLRNNLLEVQVEARGYYLTGSAVRLERTRKEMADITPSIIKLQKITSDNPNQVARFKKLEAMINVWSGEVIESQLAMRADLGDKPGAADAMGRTPQLSGTGVNTVIGEIYRFMAEAAAEEQHLLAERSSASNRLQDTMRLVLTAGGLACVVLSAVVAWLLASSLLAPLNNLTHAVGRITAGEQSARAAVLSSDELGQVTTEFNRMAQSIQDSQANELAATNLLKSKVDSLLGVVSKAAAGDLTGKIEVAGSDAIGQLAHGLDRMFENLRALLNNVQKAGIQVTTSATEIAASAKQQEATGIEQAQTSVEILSTTKEISANTSQLLKTMEDATAVADYTTSATADAQNNLRRMDSTMQHMVSATDSINAKLAALSEKASNINSVLITITKVADQTNILSLNAAIEAEKAGEAGRGFSVVATEIRRLADQTSVSTWDIEQMLKEMQSAVSASVMGMDKFSEEIRRSVGEVRQVTDQLSGVMDQVQKLAPQFDAVLQGMQSQAVGAQQISETMMQLNDATQQTVESLKATSEAVHQLQYAAGDLQSSVANFAVAA</sequence>
<keyword evidence="4" id="KW-0472">Membrane</keyword>
<dbReference type="SMART" id="SM00304">
    <property type="entry name" value="HAMP"/>
    <property type="match status" value="2"/>
</dbReference>
<accession>A0A6A7NB91</accession>
<evidence type="ECO:0000256" key="2">
    <source>
        <dbReference type="ARBA" id="ARBA00029447"/>
    </source>
</evidence>
<feature type="transmembrane region" description="Helical" evidence="4">
    <location>
        <begin position="12"/>
        <end position="30"/>
    </location>
</feature>
<dbReference type="GO" id="GO:0007165">
    <property type="term" value="P:signal transduction"/>
    <property type="evidence" value="ECO:0007669"/>
    <property type="project" value="UniProtKB-KW"/>
</dbReference>
<dbReference type="InterPro" id="IPR007891">
    <property type="entry name" value="CHASE3"/>
</dbReference>
<proteinExistence type="inferred from homology"/>
<feature type="domain" description="Methyl-accepting transducer" evidence="5">
    <location>
        <begin position="332"/>
        <end position="568"/>
    </location>
</feature>
<comment type="similarity">
    <text evidence="2">Belongs to the methyl-accepting chemotaxis (MCP) protein family.</text>
</comment>
<dbReference type="Gene3D" id="6.10.340.10">
    <property type="match status" value="1"/>
</dbReference>
<dbReference type="Proteomes" id="UP000440498">
    <property type="component" value="Unassembled WGS sequence"/>
</dbReference>
<dbReference type="Pfam" id="PF00672">
    <property type="entry name" value="HAMP"/>
    <property type="match status" value="2"/>
</dbReference>
<dbReference type="SMART" id="SM00283">
    <property type="entry name" value="MA"/>
    <property type="match status" value="1"/>
</dbReference>
<keyword evidence="4" id="KW-0812">Transmembrane</keyword>
<keyword evidence="4" id="KW-1133">Transmembrane helix</keyword>
<protein>
    <submittedName>
        <fullName evidence="7">HAMP domain-containing protein</fullName>
    </submittedName>
</protein>
<evidence type="ECO:0000256" key="1">
    <source>
        <dbReference type="ARBA" id="ARBA00023224"/>
    </source>
</evidence>
<gene>
    <name evidence="7" type="ORF">GEV02_30280</name>
</gene>
<dbReference type="SUPFAM" id="SSF158472">
    <property type="entry name" value="HAMP domain-like"/>
    <property type="match status" value="1"/>
</dbReference>
<reference evidence="7 8" key="1">
    <citation type="submission" date="2019-10" db="EMBL/GenBank/DDBJ databases">
        <title>Two novel species isolated from a subtropical stream in China.</title>
        <authorList>
            <person name="Lu H."/>
        </authorList>
    </citation>
    <scope>NUCLEOTIDE SEQUENCE [LARGE SCALE GENOMIC DNA]</scope>
    <source>
        <strain evidence="7 8">FT29W</strain>
    </source>
</reference>